<dbReference type="PANTHER" id="PTHR46323">
    <property type="entry name" value="BETA-GALACTOSIDASE"/>
    <property type="match status" value="1"/>
</dbReference>
<feature type="domain" description="Glycoside hydrolase family 2 catalytic" evidence="10">
    <location>
        <begin position="302"/>
        <end position="516"/>
    </location>
</feature>
<keyword evidence="5" id="KW-0326">Glycosidase</keyword>
<evidence type="ECO:0000313" key="14">
    <source>
        <dbReference type="Proteomes" id="UP000431684"/>
    </source>
</evidence>
<dbReference type="PANTHER" id="PTHR46323:SF2">
    <property type="entry name" value="BETA-GALACTOSIDASE"/>
    <property type="match status" value="1"/>
</dbReference>
<dbReference type="OrthoDB" id="53299at2"/>
<feature type="domain" description="Glycosyl hydrolases family 2 sugar binding" evidence="11">
    <location>
        <begin position="62"/>
        <end position="195"/>
    </location>
</feature>
<dbReference type="GO" id="GO:0005990">
    <property type="term" value="P:lactose catabolic process"/>
    <property type="evidence" value="ECO:0007669"/>
    <property type="project" value="TreeGrafter"/>
</dbReference>
<dbReference type="InterPro" id="IPR017853">
    <property type="entry name" value="GH"/>
</dbReference>
<dbReference type="SUPFAM" id="SSF49303">
    <property type="entry name" value="beta-Galactosidase/glucuronidase domain"/>
    <property type="match status" value="1"/>
</dbReference>
<protein>
    <recommendedName>
        <fullName evidence="3">beta-galactosidase</fullName>
        <ecNumber evidence="3">3.2.1.23</ecNumber>
    </recommendedName>
    <alternativeName>
        <fullName evidence="6">Lactase</fullName>
    </alternativeName>
</protein>
<evidence type="ECO:0000256" key="1">
    <source>
        <dbReference type="ARBA" id="ARBA00001412"/>
    </source>
</evidence>
<evidence type="ECO:0000256" key="8">
    <source>
        <dbReference type="SAM" id="SignalP"/>
    </source>
</evidence>
<dbReference type="SUPFAM" id="SSF51445">
    <property type="entry name" value="(Trans)glycosidases"/>
    <property type="match status" value="1"/>
</dbReference>
<comment type="catalytic activity">
    <reaction evidence="1">
        <text>Hydrolysis of terminal non-reducing beta-D-galactose residues in beta-D-galactosides.</text>
        <dbReference type="EC" id="3.2.1.23"/>
    </reaction>
</comment>
<dbReference type="SUPFAM" id="SSF49785">
    <property type="entry name" value="Galactose-binding domain-like"/>
    <property type="match status" value="1"/>
</dbReference>
<dbReference type="Gene3D" id="2.60.40.10">
    <property type="entry name" value="Immunoglobulins"/>
    <property type="match status" value="2"/>
</dbReference>
<dbReference type="Pfam" id="PF02836">
    <property type="entry name" value="Glyco_hydro_2_C"/>
    <property type="match status" value="1"/>
</dbReference>
<evidence type="ECO:0000256" key="7">
    <source>
        <dbReference type="SAM" id="MobiDB-lite"/>
    </source>
</evidence>
<dbReference type="Gene3D" id="3.20.20.80">
    <property type="entry name" value="Glycosidases"/>
    <property type="match status" value="1"/>
</dbReference>
<dbReference type="InterPro" id="IPR006101">
    <property type="entry name" value="Glyco_hydro_2"/>
</dbReference>
<comment type="similarity">
    <text evidence="2">Belongs to the glycosyl hydrolase 2 family.</text>
</comment>
<keyword evidence="14" id="KW-1185">Reference proteome</keyword>
<evidence type="ECO:0000259" key="12">
    <source>
        <dbReference type="Pfam" id="PF02929"/>
    </source>
</evidence>
<organism evidence="13 14">
    <name type="scientific">Pseudoduganella dura</name>
    <dbReference type="NCBI Taxonomy" id="321982"/>
    <lineage>
        <taxon>Bacteria</taxon>
        <taxon>Pseudomonadati</taxon>
        <taxon>Pseudomonadota</taxon>
        <taxon>Betaproteobacteria</taxon>
        <taxon>Burkholderiales</taxon>
        <taxon>Oxalobacteraceae</taxon>
        <taxon>Telluria group</taxon>
        <taxon>Pseudoduganella</taxon>
    </lineage>
</organism>
<dbReference type="InterPro" id="IPR006102">
    <property type="entry name" value="Ig-like_GH2"/>
</dbReference>
<dbReference type="InterPro" id="IPR014718">
    <property type="entry name" value="GH-type_carb-bd"/>
</dbReference>
<dbReference type="InterPro" id="IPR006103">
    <property type="entry name" value="Glyco_hydro_2_cat"/>
</dbReference>
<evidence type="ECO:0000256" key="4">
    <source>
        <dbReference type="ARBA" id="ARBA00022801"/>
    </source>
</evidence>
<evidence type="ECO:0000259" key="9">
    <source>
        <dbReference type="Pfam" id="PF00703"/>
    </source>
</evidence>
<dbReference type="PRINTS" id="PR00132">
    <property type="entry name" value="GLHYDRLASE2"/>
</dbReference>
<dbReference type="InterPro" id="IPR004199">
    <property type="entry name" value="B-gal_small/dom_5"/>
</dbReference>
<proteinExistence type="inferred from homology"/>
<evidence type="ECO:0000313" key="13">
    <source>
        <dbReference type="EMBL" id="MUI16558.1"/>
    </source>
</evidence>
<feature type="domain" description="Beta galactosidase small chain/" evidence="12">
    <location>
        <begin position="869"/>
        <end position="965"/>
    </location>
</feature>
<feature type="domain" description="Glycoside hydrolase family 2 immunoglobulin-like beta-sandwich" evidence="9">
    <location>
        <begin position="225"/>
        <end position="296"/>
    </location>
</feature>
<dbReference type="SUPFAM" id="SSF74650">
    <property type="entry name" value="Galactose mutarotase-like"/>
    <property type="match status" value="1"/>
</dbReference>
<dbReference type="EC" id="3.2.1.23" evidence="3"/>
<dbReference type="InterPro" id="IPR050347">
    <property type="entry name" value="Bact_Beta-galactosidase"/>
</dbReference>
<dbReference type="Pfam" id="PF02837">
    <property type="entry name" value="Glyco_hydro_2_N"/>
    <property type="match status" value="1"/>
</dbReference>
<evidence type="ECO:0000256" key="2">
    <source>
        <dbReference type="ARBA" id="ARBA00007401"/>
    </source>
</evidence>
<dbReference type="Pfam" id="PF00703">
    <property type="entry name" value="Glyco_hydro_2"/>
    <property type="match status" value="1"/>
</dbReference>
<dbReference type="InterPro" id="IPR013783">
    <property type="entry name" value="Ig-like_fold"/>
</dbReference>
<evidence type="ECO:0000256" key="6">
    <source>
        <dbReference type="ARBA" id="ARBA00032230"/>
    </source>
</evidence>
<sequence>MHAHTKRILTAATLLAASGAIVAATVAATPVTEQRYLSGKGPGSAVPWEFKVSDGRRAGAWSTIAVPSNWELQGFGGYDYGEGDKRHNERGSYRVKFAVPPAWKGRAIRVVFEGVMTEATVRVNGVQAGEPHTGGFYRFGYDIGKLVKYSAGADNVLEVDVNKVASDALSEKAERRGDYWVFGGIFRPVWLEAAPARSIAHAAIDARADGSLAALVTLARPVPGATVEAQVLDAAGKAVGKPFGVPVDGGGPVTLSARVAGPRLWSAETPNLYSLRLTLRGGGKALHTVTERFGFRTFELRKGDGLYLNGRKIVIKGVNRHSFRPGTGRALDTEDNYADARLIKSMNMNTARMSHYPPDPAFLKAADELGLYVIDELSGWQAAHGTPIGRKLVAEMVPRDVNHPSILFWANGNEGGFNLELDGEYHKHDPQKRPVIHPWAIFGDIDTKHYPNWQLLNERLRGPNLFMPTEFMHALYDGGGGASLDDYWNAMMASKVGVGGVIWALNDEGVVRTDENDRVDPYGTYGPDGIVGPRHEKEGSYHAVRHIWSPVRLGAAVLDAKFDGRLAVDNLYDFHGLEDVRFGWRLVRYAGPDAASTDAAVLAKGEVRGPAVAARSSGTLDLGLPAGWRGHGADALEVTATGPDGGQLWTWSYPAPDLSARQRAPDGPASAAPRAESDNGGIRLTAGGVSASFDPVGQLLALRSGGRVSALANGPRLAFARPAKDVAVEWLPLAGEDAAGGTRRLDRARIASVLEIIPAIDKQQAYARFKLEISADGRNWKTLFDASRRRSDGNEYRFPPQPVLAVRVTNLADPQGRPVALERLRLGHAAQRFPLPAGAAPAVTSGTGADADGRPVAWVEALNSAGLDRVRWTLHGDGALRLDYAYRLEGSMQYHGVTFDHPENAQRSMRWLGEGPYRVWKNRLHGTWLGVHDVAHFDQQPGETYRYPESQGFYAGVRWARLDTGAGALTVTPGGPDGYLRVGTPRISHANTTVEFPAGDLSWLHAIPAIGEKFSGTEVLGPAAAWPTAGGEYKGSLVFRYK</sequence>
<gene>
    <name evidence="13" type="ORF">GJV26_29480</name>
</gene>
<reference evidence="13 14" key="1">
    <citation type="submission" date="2019-11" db="EMBL/GenBank/DDBJ databases">
        <title>Draft Genome Sequences of Six Type Strains of the Genus Massilia.</title>
        <authorList>
            <person name="Miess H."/>
            <person name="Frediansyah A."/>
            <person name="Goeker M."/>
            <person name="Gross H."/>
        </authorList>
    </citation>
    <scope>NUCLEOTIDE SEQUENCE [LARGE SCALE GENOMIC DNA]</scope>
    <source>
        <strain evidence="13 14">DSM 17513</strain>
    </source>
</reference>
<dbReference type="EMBL" id="WNWM01000002">
    <property type="protein sequence ID" value="MUI16558.1"/>
    <property type="molecule type" value="Genomic_DNA"/>
</dbReference>
<dbReference type="InterPro" id="IPR006104">
    <property type="entry name" value="Glyco_hydro_2_N"/>
</dbReference>
<feature type="signal peptide" evidence="8">
    <location>
        <begin position="1"/>
        <end position="23"/>
    </location>
</feature>
<dbReference type="InterPro" id="IPR011013">
    <property type="entry name" value="Gal_mutarotase_sf_dom"/>
</dbReference>
<keyword evidence="4" id="KW-0378">Hydrolase</keyword>
<keyword evidence="8" id="KW-0732">Signal</keyword>
<dbReference type="Proteomes" id="UP000431684">
    <property type="component" value="Unassembled WGS sequence"/>
</dbReference>
<dbReference type="GO" id="GO:0004565">
    <property type="term" value="F:beta-galactosidase activity"/>
    <property type="evidence" value="ECO:0007669"/>
    <property type="project" value="UniProtKB-EC"/>
</dbReference>
<evidence type="ECO:0000259" key="10">
    <source>
        <dbReference type="Pfam" id="PF02836"/>
    </source>
</evidence>
<dbReference type="InterPro" id="IPR036156">
    <property type="entry name" value="Beta-gal/glucu_dom_sf"/>
</dbReference>
<dbReference type="GO" id="GO:0009341">
    <property type="term" value="C:beta-galactosidase complex"/>
    <property type="evidence" value="ECO:0007669"/>
    <property type="project" value="InterPro"/>
</dbReference>
<dbReference type="AlphaFoldDB" id="A0A6I3XVN8"/>
<evidence type="ECO:0000256" key="5">
    <source>
        <dbReference type="ARBA" id="ARBA00023295"/>
    </source>
</evidence>
<dbReference type="RefSeq" id="WP_155712103.1">
    <property type="nucleotide sequence ID" value="NZ_BMWU01000045.1"/>
</dbReference>
<dbReference type="GO" id="GO:0030246">
    <property type="term" value="F:carbohydrate binding"/>
    <property type="evidence" value="ECO:0007669"/>
    <property type="project" value="InterPro"/>
</dbReference>
<comment type="caution">
    <text evidence="13">The sequence shown here is derived from an EMBL/GenBank/DDBJ whole genome shotgun (WGS) entry which is preliminary data.</text>
</comment>
<accession>A0A6I3XVN8</accession>
<feature type="chain" id="PRO_5026247621" description="beta-galactosidase" evidence="8">
    <location>
        <begin position="24"/>
        <end position="1042"/>
    </location>
</feature>
<dbReference type="Gene3D" id="2.60.120.260">
    <property type="entry name" value="Galactose-binding domain-like"/>
    <property type="match status" value="1"/>
</dbReference>
<dbReference type="Pfam" id="PF02929">
    <property type="entry name" value="Bgal_small_N"/>
    <property type="match status" value="1"/>
</dbReference>
<evidence type="ECO:0000259" key="11">
    <source>
        <dbReference type="Pfam" id="PF02837"/>
    </source>
</evidence>
<feature type="region of interest" description="Disordered" evidence="7">
    <location>
        <begin position="657"/>
        <end position="683"/>
    </location>
</feature>
<dbReference type="InterPro" id="IPR008979">
    <property type="entry name" value="Galactose-bd-like_sf"/>
</dbReference>
<evidence type="ECO:0000256" key="3">
    <source>
        <dbReference type="ARBA" id="ARBA00012756"/>
    </source>
</evidence>
<name>A0A6I3XVN8_9BURK</name>
<dbReference type="Gene3D" id="2.70.98.10">
    <property type="match status" value="1"/>
</dbReference>